<dbReference type="GO" id="GO:0000329">
    <property type="term" value="C:fungal-type vacuole membrane"/>
    <property type="evidence" value="ECO:0007669"/>
    <property type="project" value="TreeGrafter"/>
</dbReference>
<feature type="transmembrane region" description="Helical" evidence="7">
    <location>
        <begin position="380"/>
        <end position="402"/>
    </location>
</feature>
<feature type="transmembrane region" description="Helical" evidence="7">
    <location>
        <begin position="185"/>
        <end position="204"/>
    </location>
</feature>
<comment type="caution">
    <text evidence="9">The sequence shown here is derived from an EMBL/GenBank/DDBJ whole genome shotgun (WGS) entry which is preliminary data.</text>
</comment>
<evidence type="ECO:0000259" key="8">
    <source>
        <dbReference type="PROSITE" id="PS50850"/>
    </source>
</evidence>
<dbReference type="PANTHER" id="PTHR23501">
    <property type="entry name" value="MAJOR FACILITATOR SUPERFAMILY"/>
    <property type="match status" value="1"/>
</dbReference>
<comment type="subcellular location">
    <subcellularLocation>
        <location evidence="1">Endomembrane system</location>
        <topology evidence="1">Multi-pass membrane protein</topology>
    </subcellularLocation>
</comment>
<feature type="transmembrane region" description="Helical" evidence="7">
    <location>
        <begin position="242"/>
        <end position="265"/>
    </location>
</feature>
<reference evidence="9 10" key="1">
    <citation type="journal article" date="2019" name="PLoS ONE">
        <title>Comparative genome analysis indicates high evolutionary potential of pathogenicity genes in Colletotrichum tanaceti.</title>
        <authorList>
            <person name="Lelwala R.V."/>
            <person name="Korhonen P.K."/>
            <person name="Young N.D."/>
            <person name="Scott J.B."/>
            <person name="Ades P.A."/>
            <person name="Gasser R.B."/>
            <person name="Taylor P.W.J."/>
        </authorList>
    </citation>
    <scope>NUCLEOTIDE SEQUENCE [LARGE SCALE GENOMIC DNA]</scope>
    <source>
        <strain evidence="9">BRIP57314</strain>
    </source>
</reference>
<protein>
    <submittedName>
        <fullName evidence="9">Multidrug resistance protein fnx1</fullName>
    </submittedName>
</protein>
<feature type="transmembrane region" description="Helical" evidence="7">
    <location>
        <begin position="473"/>
        <end position="499"/>
    </location>
</feature>
<feature type="transmembrane region" description="Helical" evidence="7">
    <location>
        <begin position="210"/>
        <end position="230"/>
    </location>
</feature>
<dbReference type="SUPFAM" id="SSF103473">
    <property type="entry name" value="MFS general substrate transporter"/>
    <property type="match status" value="1"/>
</dbReference>
<dbReference type="AlphaFoldDB" id="A0A4U6XNP5"/>
<dbReference type="OrthoDB" id="3437016at2759"/>
<dbReference type="GO" id="GO:0012505">
    <property type="term" value="C:endomembrane system"/>
    <property type="evidence" value="ECO:0007669"/>
    <property type="project" value="UniProtKB-SubCell"/>
</dbReference>
<evidence type="ECO:0000256" key="3">
    <source>
        <dbReference type="ARBA" id="ARBA00022692"/>
    </source>
</evidence>
<feature type="transmembrane region" description="Helical" evidence="7">
    <location>
        <begin position="307"/>
        <end position="329"/>
    </location>
</feature>
<feature type="transmembrane region" description="Helical" evidence="7">
    <location>
        <begin position="583"/>
        <end position="601"/>
    </location>
</feature>
<dbReference type="EMBL" id="PJEX01000044">
    <property type="protein sequence ID" value="TKW57380.1"/>
    <property type="molecule type" value="Genomic_DNA"/>
</dbReference>
<keyword evidence="2" id="KW-0813">Transport</keyword>
<evidence type="ECO:0000256" key="1">
    <source>
        <dbReference type="ARBA" id="ARBA00004127"/>
    </source>
</evidence>
<feature type="domain" description="Major facilitator superfamily (MFS) profile" evidence="8">
    <location>
        <begin position="120"/>
        <end position="606"/>
    </location>
</feature>
<feature type="compositionally biased region" description="Low complexity" evidence="6">
    <location>
        <begin position="78"/>
        <end position="93"/>
    </location>
</feature>
<dbReference type="InterPro" id="IPR020846">
    <property type="entry name" value="MFS_dom"/>
</dbReference>
<dbReference type="STRING" id="1306861.A0A4U6XNP5"/>
<dbReference type="PROSITE" id="PS50850">
    <property type="entry name" value="MFS"/>
    <property type="match status" value="1"/>
</dbReference>
<sequence length="613" mass="65576">MVLSLAMTSFLGSTLPVHRTDGDTYYLPNPGFGTSPWVRHPNASQPDNPKEEVQVGKGARDMTDEEQTRRAAEHTSETTPLLNGTTNGTTNGTIPGSAAANDDETTVVAETVSGARLALILGTSYFGVFLGAIDSTIIATLSGPISSEFKSLSLLSWLATAYLISNAACQPISGRLTDIFGRGPGLVFSNLFFAAGNLVCGLATSQSAIIFGRVVAGVGGGGLMSISTFLGSDLIPLRQRGVYQGIGNIAYGSGAMLGGVFGGLINDHTAMGWRLAFLVQVPPVLLSALLVALLVKVPPKASDKSYLARIDFFGVFLTISFLVLLLLGLNAGGNLVPWFHPLPLTTIPLSVAAFVAFLVWESKVKQPIIPVRLLYNRTILAACLTNLLCTMVMMMAMFYVPLYLQVNGLSATQAGLRILTSPVGVSIMSLSAGYIMKRTGKYVIPGICALTLFNTGIIILTQFNENTPAWVNYVVFFLVGGGYGAMLTITLLGCIAAVDHSQQAVITSATYLARSLGGTIGITIGSAVYQNVLRNRLWDRFGDYPDAADTIRRIRDDLNELKNLPPGWKPGVVASFMEAFDTVWYTMLGLSILALIFISLMRQHVLHSTLERR</sequence>
<evidence type="ECO:0000256" key="5">
    <source>
        <dbReference type="ARBA" id="ARBA00023136"/>
    </source>
</evidence>
<evidence type="ECO:0000256" key="2">
    <source>
        <dbReference type="ARBA" id="ARBA00022448"/>
    </source>
</evidence>
<dbReference type="InterPro" id="IPR036259">
    <property type="entry name" value="MFS_trans_sf"/>
</dbReference>
<evidence type="ECO:0000256" key="6">
    <source>
        <dbReference type="SAM" id="MobiDB-lite"/>
    </source>
</evidence>
<keyword evidence="4 7" id="KW-1133">Transmembrane helix</keyword>
<feature type="transmembrane region" description="Helical" evidence="7">
    <location>
        <begin position="511"/>
        <end position="529"/>
    </location>
</feature>
<gene>
    <name evidence="9" type="primary">fnx1</name>
    <name evidence="9" type="ORF">CTA1_7813</name>
</gene>
<feature type="region of interest" description="Disordered" evidence="6">
    <location>
        <begin position="36"/>
        <end position="102"/>
    </location>
</feature>
<keyword evidence="3 7" id="KW-0812">Transmembrane</keyword>
<dbReference type="PANTHER" id="PTHR23501:SF191">
    <property type="entry name" value="VACUOLAR BASIC AMINO ACID TRANSPORTER 4"/>
    <property type="match status" value="1"/>
</dbReference>
<feature type="compositionally biased region" description="Basic and acidic residues" evidence="6">
    <location>
        <begin position="48"/>
        <end position="76"/>
    </location>
</feature>
<dbReference type="GO" id="GO:0015174">
    <property type="term" value="F:basic amino acid transmembrane transporter activity"/>
    <property type="evidence" value="ECO:0007669"/>
    <property type="project" value="TreeGrafter"/>
</dbReference>
<evidence type="ECO:0000256" key="4">
    <source>
        <dbReference type="ARBA" id="ARBA00022989"/>
    </source>
</evidence>
<keyword evidence="5 7" id="KW-0472">Membrane</keyword>
<evidence type="ECO:0000256" key="7">
    <source>
        <dbReference type="SAM" id="Phobius"/>
    </source>
</evidence>
<evidence type="ECO:0000313" key="9">
    <source>
        <dbReference type="EMBL" id="TKW57380.1"/>
    </source>
</evidence>
<accession>A0A4U6XNP5</accession>
<feature type="transmembrane region" description="Helical" evidence="7">
    <location>
        <begin position="442"/>
        <end position="461"/>
    </location>
</feature>
<dbReference type="InterPro" id="IPR011701">
    <property type="entry name" value="MFS"/>
</dbReference>
<feature type="transmembrane region" description="Helical" evidence="7">
    <location>
        <begin position="271"/>
        <end position="295"/>
    </location>
</feature>
<feature type="transmembrane region" description="Helical" evidence="7">
    <location>
        <begin position="117"/>
        <end position="142"/>
    </location>
</feature>
<feature type="transmembrane region" description="Helical" evidence="7">
    <location>
        <begin position="154"/>
        <end position="173"/>
    </location>
</feature>
<feature type="transmembrane region" description="Helical" evidence="7">
    <location>
        <begin position="414"/>
        <end position="435"/>
    </location>
</feature>
<dbReference type="Proteomes" id="UP000310108">
    <property type="component" value="Unassembled WGS sequence"/>
</dbReference>
<proteinExistence type="predicted"/>
<evidence type="ECO:0000313" key="10">
    <source>
        <dbReference type="Proteomes" id="UP000310108"/>
    </source>
</evidence>
<name>A0A4U6XNP5_9PEZI</name>
<organism evidence="9 10">
    <name type="scientific">Colletotrichum tanaceti</name>
    <dbReference type="NCBI Taxonomy" id="1306861"/>
    <lineage>
        <taxon>Eukaryota</taxon>
        <taxon>Fungi</taxon>
        <taxon>Dikarya</taxon>
        <taxon>Ascomycota</taxon>
        <taxon>Pezizomycotina</taxon>
        <taxon>Sordariomycetes</taxon>
        <taxon>Hypocreomycetidae</taxon>
        <taxon>Glomerellales</taxon>
        <taxon>Glomerellaceae</taxon>
        <taxon>Colletotrichum</taxon>
        <taxon>Colletotrichum destructivum species complex</taxon>
    </lineage>
</organism>
<keyword evidence="10" id="KW-1185">Reference proteome</keyword>
<feature type="transmembrane region" description="Helical" evidence="7">
    <location>
        <begin position="341"/>
        <end position="360"/>
    </location>
</feature>
<dbReference type="Gene3D" id="1.20.1250.20">
    <property type="entry name" value="MFS general substrate transporter like domains"/>
    <property type="match status" value="1"/>
</dbReference>
<dbReference type="Pfam" id="PF07690">
    <property type="entry name" value="MFS_1"/>
    <property type="match status" value="1"/>
</dbReference>